<dbReference type="InterPro" id="IPR004792">
    <property type="entry name" value="BaiN-like"/>
</dbReference>
<gene>
    <name evidence="6" type="ORF">A2442_02010</name>
</gene>
<dbReference type="SUPFAM" id="SSF160996">
    <property type="entry name" value="HI0933 insert domain-like"/>
    <property type="match status" value="1"/>
</dbReference>
<evidence type="ECO:0000259" key="4">
    <source>
        <dbReference type="Pfam" id="PF03486"/>
    </source>
</evidence>
<accession>A0A1F5EIC7</accession>
<evidence type="ECO:0000313" key="6">
    <source>
        <dbReference type="EMBL" id="OGD67189.1"/>
    </source>
</evidence>
<dbReference type="Gene3D" id="1.10.8.260">
    <property type="entry name" value="HI0933 insert domain-like"/>
    <property type="match status" value="1"/>
</dbReference>
<keyword evidence="3" id="KW-0274">FAD</keyword>
<evidence type="ECO:0000256" key="2">
    <source>
        <dbReference type="ARBA" id="ARBA00022630"/>
    </source>
</evidence>
<dbReference type="Gene3D" id="3.50.50.60">
    <property type="entry name" value="FAD/NAD(P)-binding domain"/>
    <property type="match status" value="1"/>
</dbReference>
<dbReference type="InterPro" id="IPR057661">
    <property type="entry name" value="RsdA/BaiN/AoA(So)_Rossmann"/>
</dbReference>
<evidence type="ECO:0000313" key="7">
    <source>
        <dbReference type="Proteomes" id="UP000179003"/>
    </source>
</evidence>
<dbReference type="EMBL" id="MFAE01000008">
    <property type="protein sequence ID" value="OGD67189.1"/>
    <property type="molecule type" value="Genomic_DNA"/>
</dbReference>
<dbReference type="NCBIfam" id="TIGR00275">
    <property type="entry name" value="aminoacetone oxidase family FAD-binding enzyme"/>
    <property type="match status" value="1"/>
</dbReference>
<evidence type="ECO:0000256" key="1">
    <source>
        <dbReference type="ARBA" id="ARBA00001974"/>
    </source>
</evidence>
<dbReference type="AlphaFoldDB" id="A0A1F5EIC7"/>
<dbReference type="InterPro" id="IPR023166">
    <property type="entry name" value="BaiN-like_dom_sf"/>
</dbReference>
<protein>
    <recommendedName>
        <fullName evidence="8">FAD-dependent oxidoreductase</fullName>
    </recommendedName>
</protein>
<dbReference type="SUPFAM" id="SSF51905">
    <property type="entry name" value="FAD/NAD(P)-binding domain"/>
    <property type="match status" value="1"/>
</dbReference>
<comment type="cofactor">
    <cofactor evidence="1">
        <name>FAD</name>
        <dbReference type="ChEBI" id="CHEBI:57692"/>
    </cofactor>
</comment>
<dbReference type="Proteomes" id="UP000179003">
    <property type="component" value="Unassembled WGS sequence"/>
</dbReference>
<dbReference type="PANTHER" id="PTHR42887:SF2">
    <property type="entry name" value="OS12G0638800 PROTEIN"/>
    <property type="match status" value="1"/>
</dbReference>
<feature type="domain" description="RsdA/BaiN/AoA(So)-like insert" evidence="5">
    <location>
        <begin position="202"/>
        <end position="364"/>
    </location>
</feature>
<dbReference type="Pfam" id="PF22780">
    <property type="entry name" value="HI0933_like_1st"/>
    <property type="match status" value="1"/>
</dbReference>
<dbReference type="PANTHER" id="PTHR42887">
    <property type="entry name" value="OS12G0638800 PROTEIN"/>
    <property type="match status" value="1"/>
</dbReference>
<sequence>MTKLKGNQKEYDLIVIGGGPSGMMMAGRAGEMGARVLILEKNKGLGTKLQITGGGRCNLTNAEFDIQKFLANFPQSKQFLFSPFSKFSSENTFTFFEKKRLPLVVEARKRVFPESQKANDVFKTLERYVRSGGGEIKTDSQVTKINKENNKIVSVETKKGEKYFAHNFALATGGASASWTGSTGDGFKWLNKLGHTVKEPTANLVPLTTNDRWVHKLSGITLSFMTIRFIQNGKTKLKKTGKILFTHFGVSGPLIINSSFEVKELMKKGHVTASIDMFPDTEENLLDQRVLKLFEKNKNKVIKNILPEILPKKVAQEILQLPDINLLEREVNSITKEERKALVKKMKGLSFDISGTLGLEKSIIADGGIALEEVNFKNMTSKIYPNLYLLGDILNINRPSGGFSLQLCWTTGWVAGSDVGEKLNN</sequence>
<keyword evidence="2" id="KW-0285">Flavoprotein</keyword>
<dbReference type="InterPro" id="IPR036188">
    <property type="entry name" value="FAD/NAD-bd_sf"/>
</dbReference>
<evidence type="ECO:0000256" key="3">
    <source>
        <dbReference type="ARBA" id="ARBA00022827"/>
    </source>
</evidence>
<name>A0A1F5EIC7_9BACT</name>
<comment type="caution">
    <text evidence="6">The sequence shown here is derived from an EMBL/GenBank/DDBJ whole genome shotgun (WGS) entry which is preliminary data.</text>
</comment>
<reference evidence="6 7" key="1">
    <citation type="journal article" date="2016" name="Nat. Commun.">
        <title>Thousands of microbial genomes shed light on interconnected biogeochemical processes in an aquifer system.</title>
        <authorList>
            <person name="Anantharaman K."/>
            <person name="Brown C.T."/>
            <person name="Hug L.A."/>
            <person name="Sharon I."/>
            <person name="Castelle C.J."/>
            <person name="Probst A.J."/>
            <person name="Thomas B.C."/>
            <person name="Singh A."/>
            <person name="Wilkins M.J."/>
            <person name="Karaoz U."/>
            <person name="Brodie E.L."/>
            <person name="Williams K.H."/>
            <person name="Hubbard S.S."/>
            <person name="Banfield J.F."/>
        </authorList>
    </citation>
    <scope>NUCLEOTIDE SEQUENCE [LARGE SCALE GENOMIC DNA]</scope>
</reference>
<proteinExistence type="predicted"/>
<evidence type="ECO:0000259" key="5">
    <source>
        <dbReference type="Pfam" id="PF22780"/>
    </source>
</evidence>
<feature type="domain" description="RsdA/BaiN/AoA(So)-like Rossmann fold-like" evidence="4">
    <location>
        <begin position="12"/>
        <end position="417"/>
    </location>
</feature>
<dbReference type="InterPro" id="IPR055178">
    <property type="entry name" value="RsdA/BaiN/AoA(So)-like_dom"/>
</dbReference>
<dbReference type="Gene3D" id="2.40.30.10">
    <property type="entry name" value="Translation factors"/>
    <property type="match status" value="1"/>
</dbReference>
<dbReference type="Pfam" id="PF03486">
    <property type="entry name" value="HI0933_like"/>
    <property type="match status" value="1"/>
</dbReference>
<organism evidence="6 7">
    <name type="scientific">Candidatus Campbellbacteria bacterium RIFOXYC2_FULL_35_25</name>
    <dbReference type="NCBI Taxonomy" id="1797582"/>
    <lineage>
        <taxon>Bacteria</taxon>
        <taxon>Candidatus Campbelliibacteriota</taxon>
    </lineage>
</organism>
<dbReference type="PRINTS" id="PR00411">
    <property type="entry name" value="PNDRDTASEI"/>
</dbReference>
<evidence type="ECO:0008006" key="8">
    <source>
        <dbReference type="Google" id="ProtNLM"/>
    </source>
</evidence>
<dbReference type="STRING" id="1797582.A2442_02010"/>
<dbReference type="PRINTS" id="PR00368">
    <property type="entry name" value="FADPNR"/>
</dbReference>